<keyword evidence="1" id="KW-0812">Transmembrane</keyword>
<dbReference type="EMBL" id="DWWM01000043">
    <property type="protein sequence ID" value="HJC36841.1"/>
    <property type="molecule type" value="Genomic_DNA"/>
</dbReference>
<name>A0A9D2SWL9_9FIRM</name>
<dbReference type="Gene3D" id="1.20.1270.90">
    <property type="entry name" value="AF1782-like"/>
    <property type="match status" value="2"/>
</dbReference>
<proteinExistence type="predicted"/>
<accession>A0A9D2SWL9</accession>
<gene>
    <name evidence="2" type="ORF">H9702_06890</name>
</gene>
<evidence type="ECO:0000313" key="3">
    <source>
        <dbReference type="Proteomes" id="UP000823896"/>
    </source>
</evidence>
<dbReference type="Proteomes" id="UP000823896">
    <property type="component" value="Unassembled WGS sequence"/>
</dbReference>
<feature type="transmembrane region" description="Helical" evidence="1">
    <location>
        <begin position="192"/>
        <end position="209"/>
    </location>
</feature>
<reference evidence="2" key="2">
    <citation type="submission" date="2021-04" db="EMBL/GenBank/DDBJ databases">
        <authorList>
            <person name="Gilroy R."/>
        </authorList>
    </citation>
    <scope>NUCLEOTIDE SEQUENCE</scope>
    <source>
        <strain evidence="2">CHK187-11901</strain>
    </source>
</reference>
<keyword evidence="1" id="KW-1133">Transmembrane helix</keyword>
<reference evidence="2" key="1">
    <citation type="journal article" date="2021" name="PeerJ">
        <title>Extensive microbial diversity within the chicken gut microbiome revealed by metagenomics and culture.</title>
        <authorList>
            <person name="Gilroy R."/>
            <person name="Ravi A."/>
            <person name="Getino M."/>
            <person name="Pursley I."/>
            <person name="Horton D.L."/>
            <person name="Alikhan N.F."/>
            <person name="Baker D."/>
            <person name="Gharbi K."/>
            <person name="Hall N."/>
            <person name="Watson M."/>
            <person name="Adriaenssens E.M."/>
            <person name="Foster-Nyarko E."/>
            <person name="Jarju S."/>
            <person name="Secka A."/>
            <person name="Antonio M."/>
            <person name="Oren A."/>
            <person name="Chaudhuri R.R."/>
            <person name="La Ragione R."/>
            <person name="Hildebrand F."/>
            <person name="Pallen M.J."/>
        </authorList>
    </citation>
    <scope>NUCLEOTIDE SEQUENCE</scope>
    <source>
        <strain evidence="2">CHK187-11901</strain>
    </source>
</reference>
<evidence type="ECO:0000256" key="1">
    <source>
        <dbReference type="SAM" id="Phobius"/>
    </source>
</evidence>
<dbReference type="Pfam" id="PF07554">
    <property type="entry name" value="FIVAR"/>
    <property type="match status" value="3"/>
</dbReference>
<keyword evidence="1" id="KW-0472">Membrane</keyword>
<protein>
    <submittedName>
        <fullName evidence="2">FIVAR domain-containing protein</fullName>
    </submittedName>
</protein>
<feature type="non-terminal residue" evidence="2">
    <location>
        <position position="1"/>
    </location>
</feature>
<organism evidence="2 3">
    <name type="scientific">Candidatus Merdibacter merdavium</name>
    <dbReference type="NCBI Taxonomy" id="2838692"/>
    <lineage>
        <taxon>Bacteria</taxon>
        <taxon>Bacillati</taxon>
        <taxon>Bacillota</taxon>
        <taxon>Erysipelotrichia</taxon>
        <taxon>Erysipelotrichales</taxon>
        <taxon>Erysipelotrichaceae</taxon>
        <taxon>Merdibacter</taxon>
    </lineage>
</organism>
<sequence length="214" mass="22006">KSAAANDNATTSEVTQAITDLASAIAGLETITLDTSALEHEIELAEAILANIDDYVPSTVEGLQEKVDAAKAALSAATQEEIDAATKTLREARLTARTKADVSALEEIIAYANSLDLSGYSRASVLALNQTIAQSRLLLGDEEVSQETVNAAVEDIQNAIDALEPASVTTPDNGNSGTTAGSTNTVAATQTGMMLALLAAAGAAAAIAYRRKRS</sequence>
<comment type="caution">
    <text evidence="2">The sequence shown here is derived from an EMBL/GenBank/DDBJ whole genome shotgun (WGS) entry which is preliminary data.</text>
</comment>
<evidence type="ECO:0000313" key="2">
    <source>
        <dbReference type="EMBL" id="HJC36841.1"/>
    </source>
</evidence>
<dbReference type="AlphaFoldDB" id="A0A9D2SWL9"/>